<evidence type="ECO:0000313" key="3">
    <source>
        <dbReference type="Proteomes" id="UP000245474"/>
    </source>
</evidence>
<dbReference type="RefSeq" id="WP_109677530.1">
    <property type="nucleotide sequence ID" value="NZ_CP086615.1"/>
</dbReference>
<dbReference type="EMBL" id="QFFI01000008">
    <property type="protein sequence ID" value="PWG63888.1"/>
    <property type="molecule type" value="Genomic_DNA"/>
</dbReference>
<accession>A0A2U2N4D3</accession>
<dbReference type="SUPFAM" id="SSF53335">
    <property type="entry name" value="S-adenosyl-L-methionine-dependent methyltransferases"/>
    <property type="match status" value="1"/>
</dbReference>
<organism evidence="2 3">
    <name type="scientific">Sediminicurvatus halobius</name>
    <dbReference type="NCBI Taxonomy" id="2182432"/>
    <lineage>
        <taxon>Bacteria</taxon>
        <taxon>Pseudomonadati</taxon>
        <taxon>Pseudomonadota</taxon>
        <taxon>Gammaproteobacteria</taxon>
        <taxon>Chromatiales</taxon>
        <taxon>Ectothiorhodospiraceae</taxon>
        <taxon>Sediminicurvatus</taxon>
    </lineage>
</organism>
<evidence type="ECO:0000313" key="2">
    <source>
        <dbReference type="EMBL" id="PWG63888.1"/>
    </source>
</evidence>
<evidence type="ECO:0000259" key="1">
    <source>
        <dbReference type="Pfam" id="PF13649"/>
    </source>
</evidence>
<dbReference type="InterPro" id="IPR041698">
    <property type="entry name" value="Methyltransf_25"/>
</dbReference>
<proteinExistence type="predicted"/>
<dbReference type="Gene3D" id="3.40.50.150">
    <property type="entry name" value="Vaccinia Virus protein VP39"/>
    <property type="match status" value="1"/>
</dbReference>
<dbReference type="CDD" id="cd02440">
    <property type="entry name" value="AdoMet_MTases"/>
    <property type="match status" value="1"/>
</dbReference>
<protein>
    <recommendedName>
        <fullName evidence="1">Methyltransferase domain-containing protein</fullName>
    </recommendedName>
</protein>
<name>A0A2U2N4D3_9GAMM</name>
<gene>
    <name evidence="2" type="ORF">DEM34_06720</name>
</gene>
<keyword evidence="3" id="KW-1185">Reference proteome</keyword>
<reference evidence="2 3" key="1">
    <citation type="submission" date="2018-05" db="EMBL/GenBank/DDBJ databases">
        <title>Spiribacter halobius sp. nov., a moderately halophilic bacterium isolated from marine solar saltern.</title>
        <authorList>
            <person name="Zheng W.-S."/>
            <person name="Lu D.-C."/>
            <person name="Du Z.-J."/>
        </authorList>
    </citation>
    <scope>NUCLEOTIDE SEQUENCE [LARGE SCALE GENOMIC DNA]</scope>
    <source>
        <strain evidence="2 3">E85</strain>
    </source>
</reference>
<dbReference type="AlphaFoldDB" id="A0A2U2N4D3"/>
<dbReference type="InterPro" id="IPR029063">
    <property type="entry name" value="SAM-dependent_MTases_sf"/>
</dbReference>
<sequence>MSATSIDYDPVAEIYDLYVTAVDDVPFFLQEAQAAAGPVLELTAGTGRLSLPLIEAGVALTCVDVSPRMLEVLDRKLRQRGLRAELRCADICQLELPARFRLALLPFQSFMEITGEARQRQALAAVHRCLLPGGRFICTLHNPALRRRQVDGTLRLVGRFPHREGSLVVSGFETGGQPVVNRLQFFECFGADGSLRWKRLLPMRFELIERERFAAMARDAGFRVRDVHGHYDRSPFDPARSPFMIWVLEKKGSERGSRRPAIPHHTAVED</sequence>
<feature type="domain" description="Methyltransferase" evidence="1">
    <location>
        <begin position="39"/>
        <end position="134"/>
    </location>
</feature>
<dbReference type="OrthoDB" id="9786503at2"/>
<dbReference type="Pfam" id="PF13649">
    <property type="entry name" value="Methyltransf_25"/>
    <property type="match status" value="1"/>
</dbReference>
<dbReference type="Proteomes" id="UP000245474">
    <property type="component" value="Unassembled WGS sequence"/>
</dbReference>
<comment type="caution">
    <text evidence="2">The sequence shown here is derived from an EMBL/GenBank/DDBJ whole genome shotgun (WGS) entry which is preliminary data.</text>
</comment>